<dbReference type="InterPro" id="IPR010752">
    <property type="entry name" value="DUF1329"/>
</dbReference>
<reference evidence="2 3" key="1">
    <citation type="submission" date="2019-10" db="EMBL/GenBank/DDBJ databases">
        <title>Pseudomonas dajingensis sp. nov., isolated from the profound head ulcers of farmed Murray cod (Maccullochella peelii peelii).</title>
        <authorList>
            <person name="Liu Y."/>
        </authorList>
    </citation>
    <scope>NUCLEOTIDE SEQUENCE [LARGE SCALE GENOMIC DNA]</scope>
    <source>
        <strain evidence="2 3">MC042</strain>
    </source>
</reference>
<dbReference type="AlphaFoldDB" id="A0A7X1PKT2"/>
<protein>
    <submittedName>
        <fullName evidence="2">DUF1329 domain-containing protein</fullName>
    </submittedName>
</protein>
<feature type="signal peptide" evidence="1">
    <location>
        <begin position="1"/>
        <end position="24"/>
    </location>
</feature>
<dbReference type="CDD" id="cd16329">
    <property type="entry name" value="LolA_like"/>
    <property type="match status" value="1"/>
</dbReference>
<dbReference type="EMBL" id="WHUV01000002">
    <property type="protein sequence ID" value="MQA53647.1"/>
    <property type="molecule type" value="Genomic_DNA"/>
</dbReference>
<dbReference type="PROSITE" id="PS51257">
    <property type="entry name" value="PROKAR_LIPOPROTEIN"/>
    <property type="match status" value="1"/>
</dbReference>
<keyword evidence="1" id="KW-0732">Signal</keyword>
<evidence type="ECO:0000313" key="2">
    <source>
        <dbReference type="EMBL" id="MQA53647.1"/>
    </source>
</evidence>
<sequence>MNNKILSTCSLALACSFSTLPALAAVSPEQAQQLGSSLTPTGAQMQGNADGSIPAWTGGLPKSAGTLSREGFLSDPFANEQPLFTITAQNMAQYQDKLSPGQQAMLKRYATYRIPVYPSHRTASLPDAVYRDAKDNATKTRLVEGGNGLSEFATSIPFPIPQDGLQVLWNHITRYRGGSAKRTHVQATPLASGTFVPVYFKQQFTFRDRIKDFNPADPGNVLFYYKQLITAPARQAGDVVLVHETLNQVKDPRMAWIYNAGQRRVRRAPQISYDGPYPASEGQRVSDNLDMYNGAPDRYDWKLVGKREIYIPYNSFKLDSPKLKYSDIVQAGHLNPAHTRYELHRVWQVEGTLKQGERHIYAKRVFFIDEDSWQIVLADHYDSHGMLWRTAEGHLTPLYDVQVPWLGVEVLYDLINGRYIVSGMRNEEKEPIEFGFSSLSSEYTPAALRNEGIR</sequence>
<dbReference type="Proteomes" id="UP000486534">
    <property type="component" value="Unassembled WGS sequence"/>
</dbReference>
<dbReference type="RefSeq" id="WP_152897409.1">
    <property type="nucleotide sequence ID" value="NZ_WHUV01000002.1"/>
</dbReference>
<dbReference type="Pfam" id="PF07044">
    <property type="entry name" value="DUF1329"/>
    <property type="match status" value="1"/>
</dbReference>
<evidence type="ECO:0000256" key="1">
    <source>
        <dbReference type="SAM" id="SignalP"/>
    </source>
</evidence>
<gene>
    <name evidence="2" type="ORF">GDH07_10020</name>
</gene>
<dbReference type="Gene3D" id="2.50.20.10">
    <property type="entry name" value="Lipoprotein localisation LolA/LolB/LppX"/>
    <property type="match status" value="1"/>
</dbReference>
<name>A0A7X1PKT2_9PSED</name>
<comment type="caution">
    <text evidence="2">The sequence shown here is derived from an EMBL/GenBank/DDBJ whole genome shotgun (WGS) entry which is preliminary data.</text>
</comment>
<evidence type="ECO:0000313" key="3">
    <source>
        <dbReference type="Proteomes" id="UP000486534"/>
    </source>
</evidence>
<proteinExistence type="predicted"/>
<accession>A0A7X1PKT2</accession>
<organism evidence="2 3">
    <name type="scientific">Pseudomonas piscis</name>
    <dbReference type="NCBI Taxonomy" id="2614538"/>
    <lineage>
        <taxon>Bacteria</taxon>
        <taxon>Pseudomonadati</taxon>
        <taxon>Pseudomonadota</taxon>
        <taxon>Gammaproteobacteria</taxon>
        <taxon>Pseudomonadales</taxon>
        <taxon>Pseudomonadaceae</taxon>
        <taxon>Pseudomonas</taxon>
    </lineage>
</organism>
<feature type="chain" id="PRO_5031391218" evidence="1">
    <location>
        <begin position="25"/>
        <end position="454"/>
    </location>
</feature>